<evidence type="ECO:0000313" key="4">
    <source>
        <dbReference type="Proteomes" id="UP000095767"/>
    </source>
</evidence>
<keyword evidence="4" id="KW-1185">Reference proteome</keyword>
<feature type="transmembrane region" description="Helical" evidence="1">
    <location>
        <begin position="141"/>
        <end position="160"/>
    </location>
</feature>
<evidence type="ECO:0000256" key="1">
    <source>
        <dbReference type="SAM" id="Phobius"/>
    </source>
</evidence>
<reference evidence="3 4" key="1">
    <citation type="submission" date="2016-09" db="EMBL/GenBank/DDBJ databases">
        <title>The draft genome of Dichanthelium oligosanthes: A C3 panicoid grass species.</title>
        <authorList>
            <person name="Studer A.J."/>
            <person name="Schnable J.C."/>
            <person name="Brutnell T.P."/>
        </authorList>
    </citation>
    <scope>NUCLEOTIDE SEQUENCE [LARGE SCALE GENOMIC DNA]</scope>
    <source>
        <strain evidence="4">cv. Kellogg 1175</strain>
        <tissue evidence="3">Leaf</tissue>
    </source>
</reference>
<proteinExistence type="predicted"/>
<feature type="domain" description="DUF4220" evidence="2">
    <location>
        <begin position="62"/>
        <end position="167"/>
    </location>
</feature>
<dbReference type="AlphaFoldDB" id="A0A1E5UZC9"/>
<protein>
    <recommendedName>
        <fullName evidence="2">DUF4220 domain-containing protein</fullName>
    </recommendedName>
</protein>
<feature type="transmembrane region" description="Helical" evidence="1">
    <location>
        <begin position="88"/>
        <end position="106"/>
    </location>
</feature>
<dbReference type="OrthoDB" id="689741at2759"/>
<accession>A0A1E5UZC9</accession>
<sequence>MQQHLSIQNATRAATAWAASPVGRLVRVEVLVTLSCALLATLVFLSSSRRTSRSAAFRLVVWSALMLSYPAVSYTIGLMQSGVFRNELVVVWACFLLGCADGIAACGIDGSDQQSRTMLNQAAQIIYVLFLLLSYPSSLQLQIKVVLFLFWALNVVKLSMRLRSFLLVGSREHTLAVENR</sequence>
<dbReference type="EMBL" id="LWDX02057147">
    <property type="protein sequence ID" value="OEL18272.1"/>
    <property type="molecule type" value="Genomic_DNA"/>
</dbReference>
<dbReference type="STRING" id="888268.A0A1E5UZC9"/>
<dbReference type="Proteomes" id="UP000095767">
    <property type="component" value="Unassembled WGS sequence"/>
</dbReference>
<dbReference type="InterPro" id="IPR025315">
    <property type="entry name" value="DUF4220"/>
</dbReference>
<keyword evidence="1" id="KW-0812">Transmembrane</keyword>
<keyword evidence="1" id="KW-0472">Membrane</keyword>
<evidence type="ECO:0000313" key="3">
    <source>
        <dbReference type="EMBL" id="OEL18272.1"/>
    </source>
</evidence>
<keyword evidence="1" id="KW-1133">Transmembrane helix</keyword>
<dbReference type="PANTHER" id="PTHR31325">
    <property type="entry name" value="OS01G0798800 PROTEIN-RELATED"/>
    <property type="match status" value="1"/>
</dbReference>
<comment type="caution">
    <text evidence="3">The sequence shown here is derived from an EMBL/GenBank/DDBJ whole genome shotgun (WGS) entry which is preliminary data.</text>
</comment>
<feature type="transmembrane region" description="Helical" evidence="1">
    <location>
        <begin position="25"/>
        <end position="45"/>
    </location>
</feature>
<gene>
    <name evidence="3" type="ORF">BAE44_0020711</name>
</gene>
<evidence type="ECO:0000259" key="2">
    <source>
        <dbReference type="Pfam" id="PF13968"/>
    </source>
</evidence>
<dbReference type="Pfam" id="PF13968">
    <property type="entry name" value="DUF4220"/>
    <property type="match status" value="1"/>
</dbReference>
<feature type="transmembrane region" description="Helical" evidence="1">
    <location>
        <begin position="57"/>
        <end position="76"/>
    </location>
</feature>
<organism evidence="3 4">
    <name type="scientific">Dichanthelium oligosanthes</name>
    <dbReference type="NCBI Taxonomy" id="888268"/>
    <lineage>
        <taxon>Eukaryota</taxon>
        <taxon>Viridiplantae</taxon>
        <taxon>Streptophyta</taxon>
        <taxon>Embryophyta</taxon>
        <taxon>Tracheophyta</taxon>
        <taxon>Spermatophyta</taxon>
        <taxon>Magnoliopsida</taxon>
        <taxon>Liliopsida</taxon>
        <taxon>Poales</taxon>
        <taxon>Poaceae</taxon>
        <taxon>PACMAD clade</taxon>
        <taxon>Panicoideae</taxon>
        <taxon>Panicodae</taxon>
        <taxon>Paniceae</taxon>
        <taxon>Dichantheliinae</taxon>
        <taxon>Dichanthelium</taxon>
    </lineage>
</organism>
<name>A0A1E5UZC9_9POAL</name>